<dbReference type="InterPro" id="IPR006440">
    <property type="entry name" value="Doc"/>
</dbReference>
<dbReference type="Proteomes" id="UP000279384">
    <property type="component" value="Unassembled WGS sequence"/>
</dbReference>
<dbReference type="PANTHER" id="PTHR39426">
    <property type="entry name" value="HOMOLOGY TO DEATH-ON-CURING PROTEIN OF PHAGE P1"/>
    <property type="match status" value="1"/>
</dbReference>
<protein>
    <submittedName>
        <fullName evidence="2">Death-on-curing protein</fullName>
    </submittedName>
</protein>
<dbReference type="PROSITE" id="PS51459">
    <property type="entry name" value="FIDO"/>
    <property type="match status" value="1"/>
</dbReference>
<sequence length="242" mass="28032">MNISTAIFIHDYLTDYFYNSEDPISPPGVKNKGLLESAVSRPFSSAGGQDAFPDVFDKAAALFHGVISNHSFHNGNKRAALLSTLYFLSDNGWLVDRCDDDEMFEFTRKIAAHEITENREDELYEIKHWLEVNSRRQVKGEQRLNFKELYEILTRFGFSVFEVGNLLEIQKDGFFITRILKKGMYGREEYDQNYVSRLRKQLELTAEYGVDSAVFYGNKGAREELSEFMSIRSDVMRRLARI</sequence>
<organism evidence="2 3">
    <name type="scientific">Vogesella indigofera</name>
    <name type="common">Pseudomonas indigofera</name>
    <dbReference type="NCBI Taxonomy" id="45465"/>
    <lineage>
        <taxon>Bacteria</taxon>
        <taxon>Pseudomonadati</taxon>
        <taxon>Pseudomonadota</taxon>
        <taxon>Betaproteobacteria</taxon>
        <taxon>Neisseriales</taxon>
        <taxon>Chromobacteriaceae</taxon>
        <taxon>Vogesella</taxon>
    </lineage>
</organism>
<dbReference type="GO" id="GO:0016301">
    <property type="term" value="F:kinase activity"/>
    <property type="evidence" value="ECO:0007669"/>
    <property type="project" value="InterPro"/>
</dbReference>
<reference evidence="2 3" key="1">
    <citation type="submission" date="2018-10" db="EMBL/GenBank/DDBJ databases">
        <title>Genomic Encyclopedia of Type Strains, Phase IV (KMG-IV): sequencing the most valuable type-strain genomes for metagenomic binning, comparative biology and taxonomic classification.</title>
        <authorList>
            <person name="Goeker M."/>
        </authorList>
    </citation>
    <scope>NUCLEOTIDE SEQUENCE [LARGE SCALE GENOMIC DNA]</scope>
    <source>
        <strain evidence="2 3">DSM 3303</strain>
    </source>
</reference>
<name>A0A495BGG0_VOGIN</name>
<dbReference type="NCBIfam" id="TIGR01550">
    <property type="entry name" value="DOC_P1"/>
    <property type="match status" value="1"/>
</dbReference>
<dbReference type="SUPFAM" id="SSF140931">
    <property type="entry name" value="Fic-like"/>
    <property type="match status" value="1"/>
</dbReference>
<feature type="domain" description="Fido" evidence="1">
    <location>
        <begin position="1"/>
        <end position="132"/>
    </location>
</feature>
<dbReference type="EMBL" id="RBID01000013">
    <property type="protein sequence ID" value="RKQ59968.1"/>
    <property type="molecule type" value="Genomic_DNA"/>
</dbReference>
<dbReference type="PANTHER" id="PTHR39426:SF1">
    <property type="entry name" value="HOMOLOGY TO DEATH-ON-CURING PROTEIN OF PHAGE P1"/>
    <property type="match status" value="1"/>
</dbReference>
<dbReference type="InterPro" id="IPR036597">
    <property type="entry name" value="Fido-like_dom_sf"/>
</dbReference>
<dbReference type="Pfam" id="PF02661">
    <property type="entry name" value="Fic"/>
    <property type="match status" value="1"/>
</dbReference>
<comment type="caution">
    <text evidence="2">The sequence shown here is derived from an EMBL/GenBank/DDBJ whole genome shotgun (WGS) entry which is preliminary data.</text>
</comment>
<dbReference type="AlphaFoldDB" id="A0A495BGG0"/>
<evidence type="ECO:0000313" key="2">
    <source>
        <dbReference type="EMBL" id="RKQ59968.1"/>
    </source>
</evidence>
<accession>A0A495BGG0</accession>
<gene>
    <name evidence="2" type="ORF">C8E02_1310</name>
</gene>
<dbReference type="InterPro" id="IPR053737">
    <property type="entry name" value="Type_II_TA_Toxin"/>
</dbReference>
<proteinExistence type="predicted"/>
<dbReference type="RefSeq" id="WP_120810143.1">
    <property type="nucleotide sequence ID" value="NZ_RBID01000013.1"/>
</dbReference>
<dbReference type="InterPro" id="IPR003812">
    <property type="entry name" value="Fido"/>
</dbReference>
<evidence type="ECO:0000313" key="3">
    <source>
        <dbReference type="Proteomes" id="UP000279384"/>
    </source>
</evidence>
<dbReference type="Gene3D" id="1.20.120.1870">
    <property type="entry name" value="Fic/DOC protein, Fido domain"/>
    <property type="match status" value="1"/>
</dbReference>
<evidence type="ECO:0000259" key="1">
    <source>
        <dbReference type="PROSITE" id="PS51459"/>
    </source>
</evidence>